<evidence type="ECO:0000313" key="11">
    <source>
        <dbReference type="EMBL" id="KAA0688550.1"/>
    </source>
</evidence>
<keyword evidence="13" id="KW-0282">Flagellum</keyword>
<comment type="subcellular location">
    <subcellularLocation>
        <location evidence="1 7">Bacterial flagellum basal body</location>
    </subcellularLocation>
</comment>
<dbReference type="GO" id="GO:0009426">
    <property type="term" value="C:bacterial-type flagellum basal body, distal rod"/>
    <property type="evidence" value="ECO:0007669"/>
    <property type="project" value="UniProtKB-UniRule"/>
</dbReference>
<keyword evidence="4 7" id="KW-0975">Bacterial flagellum</keyword>
<reference evidence="11 15" key="1">
    <citation type="submission" date="2018-07" db="EMBL/GenBank/DDBJ databases">
        <title>Genome sequence of Roseomonas fauriae ATCC 49958.</title>
        <authorList>
            <person name="Sant'Anna F.H."/>
            <person name="Baldani J.I."/>
            <person name="Zilli J.E."/>
            <person name="Reis V.M."/>
            <person name="Hartmann A."/>
            <person name="Cruz L."/>
            <person name="de Souza E.M."/>
            <person name="de Oliveira Pedrosa F."/>
            <person name="Passaglia L.M.P."/>
        </authorList>
    </citation>
    <scope>NUCLEOTIDE SEQUENCE [LARGE SCALE GENOMIC DNA]</scope>
    <source>
        <strain evidence="11 15">ATCC 49958</strain>
    </source>
</reference>
<dbReference type="Proteomes" id="UP000476837">
    <property type="component" value="Unassembled WGS sequence"/>
</dbReference>
<dbReference type="Pfam" id="PF00460">
    <property type="entry name" value="Flg_bb_rod"/>
    <property type="match status" value="1"/>
</dbReference>
<dbReference type="InterPro" id="IPR012834">
    <property type="entry name" value="FlgG_G_neg"/>
</dbReference>
<name>A0A0P0EYK0_AZOBR</name>
<feature type="domain" description="Flagellar basal body rod protein N-terminal" evidence="8">
    <location>
        <begin position="6"/>
        <end position="34"/>
    </location>
</feature>
<organism evidence="13 14">
    <name type="scientific">Azospirillum brasilense</name>
    <dbReference type="NCBI Taxonomy" id="192"/>
    <lineage>
        <taxon>Bacteria</taxon>
        <taxon>Pseudomonadati</taxon>
        <taxon>Pseudomonadota</taxon>
        <taxon>Alphaproteobacteria</taxon>
        <taxon>Rhodospirillales</taxon>
        <taxon>Azospirillaceae</taxon>
        <taxon>Azospirillum</taxon>
    </lineage>
</organism>
<evidence type="ECO:0000256" key="6">
    <source>
        <dbReference type="NCBIfam" id="TIGR02488"/>
    </source>
</evidence>
<feature type="domain" description="Flagellar basal-body/hook protein C-terminal" evidence="9">
    <location>
        <begin position="215"/>
        <end position="260"/>
    </location>
</feature>
<dbReference type="NCBIfam" id="TIGR02488">
    <property type="entry name" value="flgG_G_neg"/>
    <property type="match status" value="1"/>
</dbReference>
<dbReference type="EMBL" id="JAWXYC010000004">
    <property type="protein sequence ID" value="MDX5954512.1"/>
    <property type="molecule type" value="Genomic_DNA"/>
</dbReference>
<dbReference type="SUPFAM" id="SSF117143">
    <property type="entry name" value="Flagellar hook protein flgE"/>
    <property type="match status" value="1"/>
</dbReference>
<protein>
    <recommendedName>
        <fullName evidence="3 6">Flagellar basal-body rod protein FlgG</fullName>
    </recommendedName>
    <alternativeName>
        <fullName evidence="5 7">Distal rod protein</fullName>
    </alternativeName>
</protein>
<evidence type="ECO:0000259" key="9">
    <source>
        <dbReference type="Pfam" id="PF06429"/>
    </source>
</evidence>
<dbReference type="RefSeq" id="WP_035675001.1">
    <property type="nucleotide sequence ID" value="NZ_CP012914.1"/>
</dbReference>
<evidence type="ECO:0000256" key="3">
    <source>
        <dbReference type="ARBA" id="ARBA00017948"/>
    </source>
</evidence>
<keyword evidence="13" id="KW-0969">Cilium</keyword>
<keyword evidence="13" id="KW-0966">Cell projection</keyword>
<dbReference type="InterPro" id="IPR010930">
    <property type="entry name" value="Flg_bb/hook_C_dom"/>
</dbReference>
<dbReference type="EMBL" id="QOKV01000001">
    <property type="protein sequence ID" value="KAA0688550.1"/>
    <property type="molecule type" value="Genomic_DNA"/>
</dbReference>
<accession>A0A0P0EYK0</accession>
<evidence type="ECO:0000313" key="12">
    <source>
        <dbReference type="EMBL" id="MDX5954512.1"/>
    </source>
</evidence>
<evidence type="ECO:0000256" key="4">
    <source>
        <dbReference type="ARBA" id="ARBA00023143"/>
    </source>
</evidence>
<dbReference type="KEGG" id="abf:AMK58_10140"/>
<evidence type="ECO:0000313" key="14">
    <source>
        <dbReference type="Proteomes" id="UP000298774"/>
    </source>
</evidence>
<evidence type="ECO:0000313" key="13">
    <source>
        <dbReference type="EMBL" id="QCO08335.1"/>
    </source>
</evidence>
<feature type="domain" description="Flagellar hook protein FlgE/F/G-like D1" evidence="10">
    <location>
        <begin position="96"/>
        <end position="159"/>
    </location>
</feature>
<evidence type="ECO:0000259" key="8">
    <source>
        <dbReference type="Pfam" id="PF00460"/>
    </source>
</evidence>
<evidence type="ECO:0000256" key="2">
    <source>
        <dbReference type="ARBA" id="ARBA00009677"/>
    </source>
</evidence>
<dbReference type="PANTHER" id="PTHR30435">
    <property type="entry name" value="FLAGELLAR PROTEIN"/>
    <property type="match status" value="1"/>
</dbReference>
<dbReference type="PANTHER" id="PTHR30435:SF19">
    <property type="entry name" value="FLAGELLAR BASAL-BODY ROD PROTEIN FLGG"/>
    <property type="match status" value="1"/>
</dbReference>
<evidence type="ECO:0000313" key="15">
    <source>
        <dbReference type="Proteomes" id="UP000476837"/>
    </source>
</evidence>
<comment type="subunit">
    <text evidence="7">The basal body constitutes a major portion of the flagellar organelle and consists of four rings (L,P,S, and M) mounted on a central rod. The rod consists of about 26 subunits of FlgG in the distal portion, and FlgB, FlgC and FlgF are thought to build up the proximal portion of the rod with about 6 subunits each.</text>
</comment>
<dbReference type="InterPro" id="IPR037925">
    <property type="entry name" value="FlgE/F/G-like"/>
</dbReference>
<reference evidence="13 14" key="2">
    <citation type="submission" date="2018-09" db="EMBL/GenBank/DDBJ databases">
        <title>Whole genome based analysis of evolution and adaptive divergence in Indian and Brazilian strains of Azospirillum brasilense.</title>
        <authorList>
            <person name="Singh C."/>
            <person name="Tripathi A.K."/>
        </authorList>
    </citation>
    <scope>NUCLEOTIDE SEQUENCE [LARGE SCALE GENOMIC DNA]</scope>
    <source>
        <strain evidence="13 14">MTCC4038</strain>
    </source>
</reference>
<dbReference type="InterPro" id="IPR020013">
    <property type="entry name" value="Flagellar_FlgE/F/G"/>
</dbReference>
<gene>
    <name evidence="13" type="primary">flgG</name>
    <name evidence="13" type="ORF">D3868_04320</name>
    <name evidence="11" type="ORF">DS837_02165</name>
    <name evidence="12" type="ORF">SIM66_25405</name>
</gene>
<sequence length="261" mass="27204">MRSLAIGATGMIAQQLNVETISNNIANATTTGFKKQRAEFQDLLYQNFRRIGSTSSDAGTIVPTGVQVGAGVRVAAVARVLEQGNLTVTDNKLDVAINGSGYFQVQLPSGDTAYTRAGNFKLSPEGIIVTADGYPVQPAITIPAEAVDVAINASGEVMVKLDGQVAQQNVGQLQLATFANAAGLEAVGDNLFLQTGASGEAVGGNPGAPGFGRVVQGALETSNVNIVQEITTLISAQRAYEMNSKVIKTTDEMMQQASQLR</sequence>
<comment type="similarity">
    <text evidence="2 7">Belongs to the flagella basal body rod proteins family.</text>
</comment>
<dbReference type="NCBIfam" id="TIGR03506">
    <property type="entry name" value="FlgEFG_subfam"/>
    <property type="match status" value="2"/>
</dbReference>
<dbReference type="GeneID" id="56452624"/>
<proteinExistence type="inferred from homology"/>
<dbReference type="GO" id="GO:0071978">
    <property type="term" value="P:bacterial-type flagellum-dependent swarming motility"/>
    <property type="evidence" value="ECO:0007669"/>
    <property type="project" value="TreeGrafter"/>
</dbReference>
<dbReference type="Proteomes" id="UP000298774">
    <property type="component" value="Chromosome"/>
</dbReference>
<evidence type="ECO:0000313" key="16">
    <source>
        <dbReference type="Proteomes" id="UP001277471"/>
    </source>
</evidence>
<dbReference type="Pfam" id="PF22692">
    <property type="entry name" value="LlgE_F_G_D1"/>
    <property type="match status" value="1"/>
</dbReference>
<dbReference type="InterPro" id="IPR001444">
    <property type="entry name" value="Flag_bb_rod_N"/>
</dbReference>
<dbReference type="AlphaFoldDB" id="A0A0P0EYK0"/>
<evidence type="ECO:0000259" key="10">
    <source>
        <dbReference type="Pfam" id="PF22692"/>
    </source>
</evidence>
<evidence type="ECO:0000256" key="7">
    <source>
        <dbReference type="RuleBase" id="RU362116"/>
    </source>
</evidence>
<dbReference type="EMBL" id="CP032339">
    <property type="protein sequence ID" value="QCO08335.1"/>
    <property type="molecule type" value="Genomic_DNA"/>
</dbReference>
<reference evidence="12 16" key="3">
    <citation type="submission" date="2023-11" db="EMBL/GenBank/DDBJ databases">
        <title>MicrobeMod: A computational toolkit for identifying prokaryotic methylation and restriction-modification with nanopore sequencing.</title>
        <authorList>
            <person name="Crits-Christoph A."/>
            <person name="Kang S.C."/>
            <person name="Lee H."/>
            <person name="Ostrov N."/>
        </authorList>
    </citation>
    <scope>NUCLEOTIDE SEQUENCE [LARGE SCALE GENOMIC DNA]</scope>
    <source>
        <strain evidence="12 16">ATCC 29145</strain>
    </source>
</reference>
<evidence type="ECO:0000256" key="1">
    <source>
        <dbReference type="ARBA" id="ARBA00004117"/>
    </source>
</evidence>
<dbReference type="Pfam" id="PF06429">
    <property type="entry name" value="Flg_bbr_C"/>
    <property type="match status" value="1"/>
</dbReference>
<evidence type="ECO:0000256" key="5">
    <source>
        <dbReference type="ARBA" id="ARBA00032912"/>
    </source>
</evidence>
<dbReference type="Proteomes" id="UP001277471">
    <property type="component" value="Unassembled WGS sequence"/>
</dbReference>
<dbReference type="InterPro" id="IPR053967">
    <property type="entry name" value="LlgE_F_G-like_D1"/>
</dbReference>
<keyword evidence="16" id="KW-1185">Reference proteome</keyword>